<dbReference type="RefSeq" id="WP_345427736.1">
    <property type="nucleotide sequence ID" value="NZ_AP031496.1"/>
</dbReference>
<proteinExistence type="predicted"/>
<dbReference type="Gene3D" id="3.90.1200.10">
    <property type="match status" value="1"/>
</dbReference>
<dbReference type="SUPFAM" id="SSF56112">
    <property type="entry name" value="Protein kinase-like (PK-like)"/>
    <property type="match status" value="1"/>
</dbReference>
<name>A0AAV3U950_9ALTE</name>
<comment type="caution">
    <text evidence="1">The sequence shown here is derived from an EMBL/GenBank/DDBJ whole genome shotgun (WGS) entry which is preliminary data.</text>
</comment>
<dbReference type="AlphaFoldDB" id="A0AAV3U950"/>
<dbReference type="PANTHER" id="PTHR11012:SF30">
    <property type="entry name" value="PROTEIN KINASE-LIKE DOMAIN-CONTAINING"/>
    <property type="match status" value="1"/>
</dbReference>
<dbReference type="Proteomes" id="UP001409585">
    <property type="component" value="Unassembled WGS sequence"/>
</dbReference>
<evidence type="ECO:0000313" key="1">
    <source>
        <dbReference type="EMBL" id="GAA4959728.1"/>
    </source>
</evidence>
<dbReference type="InterPro" id="IPR004119">
    <property type="entry name" value="EcKL"/>
</dbReference>
<protein>
    <submittedName>
        <fullName evidence="1">DUF1679 domain-containing protein</fullName>
    </submittedName>
</protein>
<dbReference type="PANTHER" id="PTHR11012">
    <property type="entry name" value="PROTEIN KINASE-LIKE DOMAIN-CONTAINING"/>
    <property type="match status" value="1"/>
</dbReference>
<dbReference type="InterPro" id="IPR011009">
    <property type="entry name" value="Kinase-like_dom_sf"/>
</dbReference>
<dbReference type="Pfam" id="PF02958">
    <property type="entry name" value="EcKL"/>
    <property type="match status" value="2"/>
</dbReference>
<accession>A0AAV3U950</accession>
<reference evidence="2" key="1">
    <citation type="journal article" date="2019" name="Int. J. Syst. Evol. Microbiol.">
        <title>The Global Catalogue of Microorganisms (GCM) 10K type strain sequencing project: providing services to taxonomists for standard genome sequencing and annotation.</title>
        <authorList>
            <consortium name="The Broad Institute Genomics Platform"/>
            <consortium name="The Broad Institute Genome Sequencing Center for Infectious Disease"/>
            <person name="Wu L."/>
            <person name="Ma J."/>
        </authorList>
    </citation>
    <scope>NUCLEOTIDE SEQUENCE [LARGE SCALE GENOMIC DNA]</scope>
    <source>
        <strain evidence="2">JCM 19134</strain>
    </source>
</reference>
<organism evidence="1 2">
    <name type="scientific">Halioxenophilus aromaticivorans</name>
    <dbReference type="NCBI Taxonomy" id="1306992"/>
    <lineage>
        <taxon>Bacteria</taxon>
        <taxon>Pseudomonadati</taxon>
        <taxon>Pseudomonadota</taxon>
        <taxon>Gammaproteobacteria</taxon>
        <taxon>Alteromonadales</taxon>
        <taxon>Alteromonadaceae</taxon>
        <taxon>Halioxenophilus</taxon>
    </lineage>
</organism>
<sequence>MNTDLIQFIKTTTGATEICGEESLQSLWSGYGEILRLQLQGGSVPSVVVKCIQTQPVAEHPRGWNTDTSHQRKLKSYQVEVEWYRRWAGECGSGPRVAHCYGVLSNQALTVIVLEDLDNSGFALRKSHLTLAQVQVCLRWLADFHGRFLQRSPVGLWSVGSYWHLATRPDEYRAMADGPLKSAADKIDDALNNAQYQTLVHGDAKVANFCFSAQADAVVAVDFQYVGGGCGIKDMAYLMGSCLTERECAQWQDQCLAVYFQQLRATVAAEQRAAEDIDMNALEDEWRCLYAVAWADFQRFLLGWMPSHKKVNAYSKDMTQRALEYLSGESGKK</sequence>
<dbReference type="EMBL" id="BAABLX010000078">
    <property type="protein sequence ID" value="GAA4959728.1"/>
    <property type="molecule type" value="Genomic_DNA"/>
</dbReference>
<evidence type="ECO:0000313" key="2">
    <source>
        <dbReference type="Proteomes" id="UP001409585"/>
    </source>
</evidence>
<keyword evidence="2" id="KW-1185">Reference proteome</keyword>
<gene>
    <name evidence="1" type="ORF">GCM10025791_46070</name>
</gene>